<evidence type="ECO:0000313" key="2">
    <source>
        <dbReference type="EMBL" id="MCQ4924619.1"/>
    </source>
</evidence>
<dbReference type="InterPro" id="IPR005025">
    <property type="entry name" value="FMN_Rdtase-like_dom"/>
</dbReference>
<keyword evidence="3" id="KW-1185">Reference proteome</keyword>
<organism evidence="2 3">
    <name type="scientific">Tissierella carlieri</name>
    <dbReference type="NCBI Taxonomy" id="689904"/>
    <lineage>
        <taxon>Bacteria</taxon>
        <taxon>Bacillati</taxon>
        <taxon>Bacillota</taxon>
        <taxon>Tissierellia</taxon>
        <taxon>Tissierellales</taxon>
        <taxon>Tissierellaceae</taxon>
        <taxon>Tissierella</taxon>
    </lineage>
</organism>
<dbReference type="SUPFAM" id="SSF52218">
    <property type="entry name" value="Flavoproteins"/>
    <property type="match status" value="1"/>
</dbReference>
<feature type="domain" description="NADPH-dependent FMN reductase-like" evidence="1">
    <location>
        <begin position="6"/>
        <end position="103"/>
    </location>
</feature>
<name>A0ABT1SDQ8_9FIRM</name>
<dbReference type="EMBL" id="JANGAC010000014">
    <property type="protein sequence ID" value="MCQ4924619.1"/>
    <property type="molecule type" value="Genomic_DNA"/>
</dbReference>
<proteinExistence type="predicted"/>
<dbReference type="Pfam" id="PF03358">
    <property type="entry name" value="FMN_red"/>
    <property type="match status" value="1"/>
</dbReference>
<dbReference type="RefSeq" id="WP_256312319.1">
    <property type="nucleotide sequence ID" value="NZ_JANGAC010000014.1"/>
</dbReference>
<sequence length="224" mass="24854">MLNDKKALLLIGSPKKKNSTSESLGNYLLEGLNDKGYICDKLHIISILKEDIESLFAKVNDADIVIVSAPLYVDSLPSPLIRAFELIGKNREERINSKKQSFISIVNNGFPESFHSNTALKICETFADKVGFQWFGGLAIGGGPAINSMPIKNLGGMTRNIVKSLDITIDAITKNESIPLEAINLVSKEMIPSWLYTLIASRGWKIQAKKFNAHKSLYIKPYIR</sequence>
<evidence type="ECO:0000313" key="3">
    <source>
        <dbReference type="Proteomes" id="UP001524478"/>
    </source>
</evidence>
<dbReference type="Gene3D" id="3.40.50.360">
    <property type="match status" value="1"/>
</dbReference>
<accession>A0ABT1SDQ8</accession>
<evidence type="ECO:0000259" key="1">
    <source>
        <dbReference type="Pfam" id="PF03358"/>
    </source>
</evidence>
<gene>
    <name evidence="2" type="ORF">NE686_16065</name>
</gene>
<comment type="caution">
    <text evidence="2">The sequence shown here is derived from an EMBL/GenBank/DDBJ whole genome shotgun (WGS) entry which is preliminary data.</text>
</comment>
<reference evidence="2 3" key="1">
    <citation type="submission" date="2022-06" db="EMBL/GenBank/DDBJ databases">
        <title>Isolation of gut microbiota from human fecal samples.</title>
        <authorList>
            <person name="Pamer E.G."/>
            <person name="Barat B."/>
            <person name="Waligurski E."/>
            <person name="Medina S."/>
            <person name="Paddock L."/>
            <person name="Mostad J."/>
        </authorList>
    </citation>
    <scope>NUCLEOTIDE SEQUENCE [LARGE SCALE GENOMIC DNA]</scope>
    <source>
        <strain evidence="2 3">DFI.7.95</strain>
    </source>
</reference>
<protein>
    <submittedName>
        <fullName evidence="2">NAD(P)H-dependent oxidoreductase</fullName>
    </submittedName>
</protein>
<dbReference type="InterPro" id="IPR029039">
    <property type="entry name" value="Flavoprotein-like_sf"/>
</dbReference>
<dbReference type="Proteomes" id="UP001524478">
    <property type="component" value="Unassembled WGS sequence"/>
</dbReference>